<comment type="subcellular location">
    <subcellularLocation>
        <location evidence="1">Secreted</location>
    </subcellularLocation>
</comment>
<dbReference type="EMBL" id="FR919281">
    <property type="protein sequence ID" value="CDQ94979.1"/>
    <property type="molecule type" value="Genomic_DNA"/>
</dbReference>
<dbReference type="CDD" id="cd00190">
    <property type="entry name" value="Tryp_SPc"/>
    <property type="match status" value="1"/>
</dbReference>
<evidence type="ECO:0000313" key="9">
    <source>
        <dbReference type="Proteomes" id="UP000193380"/>
    </source>
</evidence>
<gene>
    <name evidence="8" type="ORF">GSONMT00030399001</name>
</gene>
<evidence type="ECO:0000256" key="3">
    <source>
        <dbReference type="ARBA" id="ARBA00022729"/>
    </source>
</evidence>
<dbReference type="STRING" id="8022.A0A060YZR6"/>
<dbReference type="Gene3D" id="2.40.10.10">
    <property type="entry name" value="Trypsin-like serine proteases"/>
    <property type="match status" value="2"/>
</dbReference>
<dbReference type="InterPro" id="IPR051487">
    <property type="entry name" value="Ser/Thr_Proteases_Immune/Dev"/>
</dbReference>
<dbReference type="InterPro" id="IPR009003">
    <property type="entry name" value="Peptidase_S1_PA"/>
</dbReference>
<proteinExistence type="inferred from homology"/>
<dbReference type="PRINTS" id="PR00722">
    <property type="entry name" value="CHYMOTRYPSIN"/>
</dbReference>
<feature type="domain" description="Peptidase S1" evidence="7">
    <location>
        <begin position="84"/>
        <end position="336"/>
    </location>
</feature>
<dbReference type="FunFam" id="2.40.10.10:FF:000054">
    <property type="entry name" value="Complement C1r subcomponent"/>
    <property type="match status" value="1"/>
</dbReference>
<dbReference type="PROSITE" id="PS50240">
    <property type="entry name" value="TRYPSIN_DOM"/>
    <property type="match status" value="1"/>
</dbReference>
<evidence type="ECO:0000256" key="6">
    <source>
        <dbReference type="ARBA" id="ARBA00024195"/>
    </source>
</evidence>
<sequence length="358" mass="39538">MGGQTGGEFSLQPWSYNFSRSTSSLQRRHSSTYKLINRYFHQNVVIPGSAPRGLLCLKDKIKIKIKTKSIDEIPNNSDLRFRRMIRGTLAPHVPWQAMVYLSKSVMNGGFAGGALISDRWVLTAGRNLFVRKSRQDTQGKEPIIPKVYLGITRQSQADDSKEVAVEKVVLHPGFQNVSDWDNDLALIQLKEPFTLSEAVMPIPLPERGQDLAEAAQEKGIITGWGWGVFFTPAKSLKHLVLPVASHSSCKAEYNPGGQVLSSTPTVDDNMFCTGASKYQENVCFGDAGGALAVQDPKDGRVYAAGILSFDKTCAVEKYAVYMKLSAYMPWINSVLRGDSETSASLRSSVMSEMYSRQL</sequence>
<keyword evidence="2" id="KW-0964">Secreted</keyword>
<dbReference type="Proteomes" id="UP000193380">
    <property type="component" value="Unassembled WGS sequence"/>
</dbReference>
<dbReference type="AlphaFoldDB" id="A0A060YZR6"/>
<dbReference type="PANTHER" id="PTHR24256">
    <property type="entry name" value="TRYPTASE-RELATED"/>
    <property type="match status" value="1"/>
</dbReference>
<evidence type="ECO:0000256" key="1">
    <source>
        <dbReference type="ARBA" id="ARBA00004613"/>
    </source>
</evidence>
<name>A0A060YZR6_ONCMY</name>
<evidence type="ECO:0000256" key="2">
    <source>
        <dbReference type="ARBA" id="ARBA00022525"/>
    </source>
</evidence>
<dbReference type="InterPro" id="IPR001254">
    <property type="entry name" value="Trypsin_dom"/>
</dbReference>
<dbReference type="SMART" id="SM00020">
    <property type="entry name" value="Tryp_SPc"/>
    <property type="match status" value="1"/>
</dbReference>
<dbReference type="GO" id="GO:0006508">
    <property type="term" value="P:proteolysis"/>
    <property type="evidence" value="ECO:0007669"/>
    <property type="project" value="InterPro"/>
</dbReference>
<reference evidence="8" key="1">
    <citation type="journal article" date="2014" name="Nat. Commun.">
        <title>The rainbow trout genome provides novel insights into evolution after whole-genome duplication in vertebrates.</title>
        <authorList>
            <person name="Berthelot C."/>
            <person name="Brunet F."/>
            <person name="Chalopin D."/>
            <person name="Juanchich A."/>
            <person name="Bernard M."/>
            <person name="Noel B."/>
            <person name="Bento P."/>
            <person name="Da Silva C."/>
            <person name="Labadie K."/>
            <person name="Alberti A."/>
            <person name="Aury J.M."/>
            <person name="Louis A."/>
            <person name="Dehais P."/>
            <person name="Bardou P."/>
            <person name="Montfort J."/>
            <person name="Klopp C."/>
            <person name="Cabau C."/>
            <person name="Gaspin C."/>
            <person name="Thorgaard G.H."/>
            <person name="Boussaha M."/>
            <person name="Quillet E."/>
            <person name="Guyomard R."/>
            <person name="Galiana D."/>
            <person name="Bobe J."/>
            <person name="Volff J.N."/>
            <person name="Genet C."/>
            <person name="Wincker P."/>
            <person name="Jaillon O."/>
            <person name="Roest Crollius H."/>
            <person name="Guiguen Y."/>
        </authorList>
    </citation>
    <scope>NUCLEOTIDE SEQUENCE [LARGE SCALE GENOMIC DNA]</scope>
</reference>
<evidence type="ECO:0000256" key="4">
    <source>
        <dbReference type="ARBA" id="ARBA00023157"/>
    </source>
</evidence>
<keyword evidence="3" id="KW-0732">Signal</keyword>
<evidence type="ECO:0000259" key="7">
    <source>
        <dbReference type="PROSITE" id="PS50240"/>
    </source>
</evidence>
<protein>
    <recommendedName>
        <fullName evidence="7">Peptidase S1 domain-containing protein</fullName>
    </recommendedName>
</protein>
<keyword evidence="4" id="KW-1015">Disulfide bond</keyword>
<dbReference type="Pfam" id="PF00089">
    <property type="entry name" value="Trypsin"/>
    <property type="match status" value="1"/>
</dbReference>
<dbReference type="GO" id="GO:0005576">
    <property type="term" value="C:extracellular region"/>
    <property type="evidence" value="ECO:0007669"/>
    <property type="project" value="UniProtKB-SubCell"/>
</dbReference>
<evidence type="ECO:0000256" key="5">
    <source>
        <dbReference type="ARBA" id="ARBA00023180"/>
    </source>
</evidence>
<comment type="similarity">
    <text evidence="6">Belongs to the peptidase S1 family. CLIP subfamily.</text>
</comment>
<dbReference type="GO" id="GO:0004252">
    <property type="term" value="F:serine-type endopeptidase activity"/>
    <property type="evidence" value="ECO:0007669"/>
    <property type="project" value="InterPro"/>
</dbReference>
<dbReference type="InterPro" id="IPR001314">
    <property type="entry name" value="Peptidase_S1A"/>
</dbReference>
<dbReference type="SUPFAM" id="SSF50494">
    <property type="entry name" value="Trypsin-like serine proteases"/>
    <property type="match status" value="1"/>
</dbReference>
<keyword evidence="5" id="KW-0325">Glycoprotein</keyword>
<accession>A0A060YZR6</accession>
<organism evidence="8 9">
    <name type="scientific">Oncorhynchus mykiss</name>
    <name type="common">Rainbow trout</name>
    <name type="synonym">Salmo gairdneri</name>
    <dbReference type="NCBI Taxonomy" id="8022"/>
    <lineage>
        <taxon>Eukaryota</taxon>
        <taxon>Metazoa</taxon>
        <taxon>Chordata</taxon>
        <taxon>Craniata</taxon>
        <taxon>Vertebrata</taxon>
        <taxon>Euteleostomi</taxon>
        <taxon>Actinopterygii</taxon>
        <taxon>Neopterygii</taxon>
        <taxon>Teleostei</taxon>
        <taxon>Protacanthopterygii</taxon>
        <taxon>Salmoniformes</taxon>
        <taxon>Salmonidae</taxon>
        <taxon>Salmoninae</taxon>
        <taxon>Oncorhynchus</taxon>
    </lineage>
</organism>
<dbReference type="InterPro" id="IPR043504">
    <property type="entry name" value="Peptidase_S1_PA_chymotrypsin"/>
</dbReference>
<reference evidence="8" key="2">
    <citation type="submission" date="2014-03" db="EMBL/GenBank/DDBJ databases">
        <authorList>
            <person name="Genoscope - CEA"/>
        </authorList>
    </citation>
    <scope>NUCLEOTIDE SEQUENCE</scope>
</reference>
<dbReference type="PaxDb" id="8022-A0A060YZR6"/>
<evidence type="ECO:0000313" key="8">
    <source>
        <dbReference type="EMBL" id="CDQ94979.1"/>
    </source>
</evidence>